<keyword evidence="4" id="KW-0645">Protease</keyword>
<dbReference type="Proteomes" id="UP000747399">
    <property type="component" value="Unassembled WGS sequence"/>
</dbReference>
<keyword evidence="9" id="KW-0067">ATP-binding</keyword>
<dbReference type="FunFam" id="3.40.50.300:FF:000001">
    <property type="entry name" value="ATP-dependent zinc metalloprotease FtsH"/>
    <property type="match status" value="1"/>
</dbReference>
<dbReference type="Gene3D" id="1.10.8.60">
    <property type="match status" value="1"/>
</dbReference>
<sequence>MKVTGLPSLPVRTAQCPWVRTAQFSPSWPSEARFTQRRRLPLQIAASDAEAAIAVAEASPSNGVRTPAVVAAAAEVSQEVVVEPLPEKNFGGLRGGRYPFLYDNVYGLPVVRQVASYGEALEGLRSGRITEVLWFQPLPANTAGGSREALRTAADGRCLLRYASGQVKQSVIPYGEPRIMQAIHEYGAGAGFIPLEPRHMRELAAVRKANYAGSSDPVAEVVGTAALEEEPLTGVTVEPPEGLRRGPPVGPTTLEALLAYGTREQLDETLSYNKEIAASEVSALLGRREAWLKEQEDLDEAARLERSAATAAAGASPHRGAAGGGGFSLAGWLDSIQLTNEQQALVLKYVPLLGPVLGSGFILGLYLLARLVKGDLTDRMKMMDLEAEKKKKTALKEARIAFLEEEVPGMVAKGATIDDVRKRCSSINSRLGSKLAIADSELVSTYDACRMLLSEGVDLSAVSSSAATASLAQMESDERKAAATGAEGGGDESMNALMDMSKLNTARIRKATDPKILDVKKRVRDVRRKLKRESKVQLSDEIIFFDDVAGNKQAKVELMEVVDFFRTPEKFKASGARAPKGVLLVGPPGNGKTLMARAVAGESGVAFISSSAAEFIEMYMGLGAARVRDLFNTARSVAPCIIFIDELDAVGRQRQGGGRSNDERDNTVNQLLTEMDGFEAEQQGIVVMGATNRKDVLDAALTRPGRFDRSIEVRRPDFQGRLEAVKVHLRDKPVSSEIDYVTLASLMGGMSGAQIAGVANTACFLASREGRDEVGQSDLTAAIEQAKYGRAYDQGRFVGAARKRRFAVMEAGISLAATLLPAIEPVDYITIQPSLRSPLGRTVLKPHVGRYTTGVWTYRYLREQLLVALAGRAAEELVMGREELSSLNQDRLQFARQIAFKIMNSGMSEHPDYEHIRGLGQNNYDPSSEPGRFTMYTVTLDSNQSRSEAIDMDMEVEARLNGSYREVLAMLQRNRAALDALTEQLLAKEKLSGEEVVEVVEKLGHPKDLEHRAQWANYDLL</sequence>
<keyword evidence="10" id="KW-0482">Metalloprotease</keyword>
<evidence type="ECO:0000256" key="10">
    <source>
        <dbReference type="ARBA" id="ARBA00023049"/>
    </source>
</evidence>
<dbReference type="PROSITE" id="PS00674">
    <property type="entry name" value="AAA"/>
    <property type="match status" value="1"/>
</dbReference>
<dbReference type="PANTHER" id="PTHR23076">
    <property type="entry name" value="METALLOPROTEASE M41 FTSH"/>
    <property type="match status" value="1"/>
</dbReference>
<dbReference type="GO" id="GO:0009535">
    <property type="term" value="C:chloroplast thylakoid membrane"/>
    <property type="evidence" value="ECO:0007669"/>
    <property type="project" value="TreeGrafter"/>
</dbReference>
<dbReference type="EMBL" id="BNCO01000075">
    <property type="protein sequence ID" value="GIL65413.1"/>
    <property type="molecule type" value="Genomic_DNA"/>
</dbReference>
<dbReference type="SUPFAM" id="SSF52540">
    <property type="entry name" value="P-loop containing nucleoside triphosphate hydrolases"/>
    <property type="match status" value="1"/>
</dbReference>
<gene>
    <name evidence="13" type="ORF">Vafri_19165</name>
</gene>
<organism evidence="13 14">
    <name type="scientific">Volvox africanus</name>
    <dbReference type="NCBI Taxonomy" id="51714"/>
    <lineage>
        <taxon>Eukaryota</taxon>
        <taxon>Viridiplantae</taxon>
        <taxon>Chlorophyta</taxon>
        <taxon>core chlorophytes</taxon>
        <taxon>Chlorophyceae</taxon>
        <taxon>CS clade</taxon>
        <taxon>Chlamydomonadales</taxon>
        <taxon>Volvocaceae</taxon>
        <taxon>Volvox</taxon>
    </lineage>
</organism>
<dbReference type="InterPro" id="IPR003960">
    <property type="entry name" value="ATPase_AAA_CS"/>
</dbReference>
<dbReference type="GO" id="GO:0046872">
    <property type="term" value="F:metal ion binding"/>
    <property type="evidence" value="ECO:0007669"/>
    <property type="project" value="UniProtKB-KW"/>
</dbReference>
<evidence type="ECO:0000256" key="3">
    <source>
        <dbReference type="ARBA" id="ARBA00010550"/>
    </source>
</evidence>
<dbReference type="GO" id="GO:0004176">
    <property type="term" value="F:ATP-dependent peptidase activity"/>
    <property type="evidence" value="ECO:0007669"/>
    <property type="project" value="InterPro"/>
</dbReference>
<dbReference type="InterPro" id="IPR037219">
    <property type="entry name" value="Peptidase_M41-like"/>
</dbReference>
<dbReference type="Gene3D" id="3.40.50.300">
    <property type="entry name" value="P-loop containing nucleotide triphosphate hydrolases"/>
    <property type="match status" value="1"/>
</dbReference>
<comment type="similarity">
    <text evidence="2">In the C-terminal section; belongs to the peptidase M41 family.</text>
</comment>
<dbReference type="PANTHER" id="PTHR23076:SF58">
    <property type="entry name" value="INACTIVE ATP-DEPENDENT ZINC METALLOPROTEASE FTSHI 5, CHLOROPLASTIC-RELATED"/>
    <property type="match status" value="1"/>
</dbReference>
<dbReference type="InterPro" id="IPR003959">
    <property type="entry name" value="ATPase_AAA_core"/>
</dbReference>
<dbReference type="GO" id="GO:0004222">
    <property type="term" value="F:metalloendopeptidase activity"/>
    <property type="evidence" value="ECO:0007669"/>
    <property type="project" value="InterPro"/>
</dbReference>
<dbReference type="GO" id="GO:0016887">
    <property type="term" value="F:ATP hydrolysis activity"/>
    <property type="evidence" value="ECO:0007669"/>
    <property type="project" value="InterPro"/>
</dbReference>
<evidence type="ECO:0000256" key="1">
    <source>
        <dbReference type="ARBA" id="ARBA00001947"/>
    </source>
</evidence>
<evidence type="ECO:0000256" key="8">
    <source>
        <dbReference type="ARBA" id="ARBA00022833"/>
    </source>
</evidence>
<evidence type="ECO:0000256" key="6">
    <source>
        <dbReference type="ARBA" id="ARBA00022741"/>
    </source>
</evidence>
<evidence type="ECO:0000256" key="11">
    <source>
        <dbReference type="SAM" id="MobiDB-lite"/>
    </source>
</evidence>
<dbReference type="Gene3D" id="1.20.58.760">
    <property type="entry name" value="Peptidase M41"/>
    <property type="match status" value="1"/>
</dbReference>
<evidence type="ECO:0000313" key="14">
    <source>
        <dbReference type="Proteomes" id="UP000747399"/>
    </source>
</evidence>
<dbReference type="SUPFAM" id="SSF140990">
    <property type="entry name" value="FtsH protease domain-like"/>
    <property type="match status" value="1"/>
</dbReference>
<dbReference type="AlphaFoldDB" id="A0A8J4BNX7"/>
<evidence type="ECO:0000256" key="5">
    <source>
        <dbReference type="ARBA" id="ARBA00022723"/>
    </source>
</evidence>
<protein>
    <recommendedName>
        <fullName evidence="12">AAA+ ATPase domain-containing protein</fullName>
    </recommendedName>
</protein>
<dbReference type="InterPro" id="IPR000642">
    <property type="entry name" value="Peptidase_M41"/>
</dbReference>
<comment type="similarity">
    <text evidence="3">In the N-terminal section; belongs to the AAA ATPase family.</text>
</comment>
<feature type="domain" description="AAA+ ATPase" evidence="12">
    <location>
        <begin position="578"/>
        <end position="717"/>
    </location>
</feature>
<comment type="caution">
    <text evidence="13">The sequence shown here is derived from an EMBL/GenBank/DDBJ whole genome shotgun (WGS) entry which is preliminary data.</text>
</comment>
<dbReference type="Pfam" id="PF17862">
    <property type="entry name" value="AAA_lid_3"/>
    <property type="match status" value="1"/>
</dbReference>
<dbReference type="InterPro" id="IPR041569">
    <property type="entry name" value="AAA_lid_3"/>
</dbReference>
<dbReference type="Pfam" id="PF00004">
    <property type="entry name" value="AAA"/>
    <property type="match status" value="1"/>
</dbReference>
<keyword evidence="6" id="KW-0547">Nucleotide-binding</keyword>
<evidence type="ECO:0000256" key="9">
    <source>
        <dbReference type="ARBA" id="ARBA00022840"/>
    </source>
</evidence>
<evidence type="ECO:0000256" key="4">
    <source>
        <dbReference type="ARBA" id="ARBA00022670"/>
    </source>
</evidence>
<evidence type="ECO:0000256" key="7">
    <source>
        <dbReference type="ARBA" id="ARBA00022801"/>
    </source>
</evidence>
<dbReference type="GO" id="GO:0005524">
    <property type="term" value="F:ATP binding"/>
    <property type="evidence" value="ECO:0007669"/>
    <property type="project" value="UniProtKB-KW"/>
</dbReference>
<dbReference type="InterPro" id="IPR003593">
    <property type="entry name" value="AAA+_ATPase"/>
</dbReference>
<name>A0A8J4BNX7_9CHLO</name>
<dbReference type="SMART" id="SM00382">
    <property type="entry name" value="AAA"/>
    <property type="match status" value="1"/>
</dbReference>
<evidence type="ECO:0000313" key="13">
    <source>
        <dbReference type="EMBL" id="GIL65413.1"/>
    </source>
</evidence>
<reference evidence="13" key="1">
    <citation type="journal article" date="2021" name="Proc. Natl. Acad. Sci. U.S.A.">
        <title>Three genomes in the algal genus Volvox reveal the fate of a haploid sex-determining region after a transition to homothallism.</title>
        <authorList>
            <person name="Yamamoto K."/>
            <person name="Hamaji T."/>
            <person name="Kawai-Toyooka H."/>
            <person name="Matsuzaki R."/>
            <person name="Takahashi F."/>
            <person name="Nishimura Y."/>
            <person name="Kawachi M."/>
            <person name="Noguchi H."/>
            <person name="Minakuchi Y."/>
            <person name="Umen J.G."/>
            <person name="Toyoda A."/>
            <person name="Nozaki H."/>
        </authorList>
    </citation>
    <scope>NUCLEOTIDE SEQUENCE</scope>
    <source>
        <strain evidence="13">NIES-3780</strain>
    </source>
</reference>
<keyword evidence="8" id="KW-0862">Zinc</keyword>
<keyword evidence="7" id="KW-0378">Hydrolase</keyword>
<dbReference type="CDD" id="cd19501">
    <property type="entry name" value="RecA-like_FtsH"/>
    <property type="match status" value="1"/>
</dbReference>
<keyword evidence="14" id="KW-1185">Reference proteome</keyword>
<evidence type="ECO:0000256" key="2">
    <source>
        <dbReference type="ARBA" id="ARBA00010044"/>
    </source>
</evidence>
<accession>A0A8J4BNX7</accession>
<proteinExistence type="inferred from homology"/>
<dbReference type="Pfam" id="PF01434">
    <property type="entry name" value="Peptidase_M41"/>
    <property type="match status" value="1"/>
</dbReference>
<comment type="cofactor">
    <cofactor evidence="1">
        <name>Zn(2+)</name>
        <dbReference type="ChEBI" id="CHEBI:29105"/>
    </cofactor>
</comment>
<keyword evidence="5" id="KW-0479">Metal-binding</keyword>
<evidence type="ECO:0000259" key="12">
    <source>
        <dbReference type="SMART" id="SM00382"/>
    </source>
</evidence>
<dbReference type="InterPro" id="IPR027417">
    <property type="entry name" value="P-loop_NTPase"/>
</dbReference>
<feature type="region of interest" description="Disordered" evidence="11">
    <location>
        <begin position="473"/>
        <end position="494"/>
    </location>
</feature>
<dbReference type="GO" id="GO:0006508">
    <property type="term" value="P:proteolysis"/>
    <property type="evidence" value="ECO:0007669"/>
    <property type="project" value="UniProtKB-KW"/>
</dbReference>